<name>A0ABM6JQP1_9GAMM</name>
<feature type="signal peptide" evidence="1">
    <location>
        <begin position="1"/>
        <end position="19"/>
    </location>
</feature>
<accession>A0ABM6JQP1</accession>
<dbReference type="EMBL" id="CP020472">
    <property type="protein sequence ID" value="ARD23983.1"/>
    <property type="molecule type" value="Genomic_DNA"/>
</dbReference>
<organism evidence="2 3">
    <name type="scientific">Shewanella japonica</name>
    <dbReference type="NCBI Taxonomy" id="93973"/>
    <lineage>
        <taxon>Bacteria</taxon>
        <taxon>Pseudomonadati</taxon>
        <taxon>Pseudomonadota</taxon>
        <taxon>Gammaproteobacteria</taxon>
        <taxon>Alteromonadales</taxon>
        <taxon>Shewanellaceae</taxon>
        <taxon>Shewanella</taxon>
    </lineage>
</organism>
<dbReference type="Proteomes" id="UP000191820">
    <property type="component" value="Chromosome"/>
</dbReference>
<keyword evidence="3" id="KW-1185">Reference proteome</keyword>
<dbReference type="InterPro" id="IPR016987">
    <property type="entry name" value="UCP023238"/>
</dbReference>
<sequence>MRLTLVATFALAITSQAHASVEEQLATCASHTDKLDRLMCYDALAASVSTATSTLSTSQTAKAVTAPAAVAVTSTQTNTAPVTPTAAAAPVEASANTAEQEFGLKNVAEKDEQEFGLKQVADDEEDVRLYAEVSSIKKDPYGSLIVTLANEQTWKQVGTERYKLKSGQTIFIKKGALGSFLLGSDGRNSTMRVKRLK</sequence>
<evidence type="ECO:0000256" key="1">
    <source>
        <dbReference type="SAM" id="SignalP"/>
    </source>
</evidence>
<evidence type="ECO:0000313" key="3">
    <source>
        <dbReference type="Proteomes" id="UP000191820"/>
    </source>
</evidence>
<evidence type="ECO:0000313" key="2">
    <source>
        <dbReference type="EMBL" id="ARD23983.1"/>
    </source>
</evidence>
<keyword evidence="1" id="KW-0732">Signal</keyword>
<dbReference type="PIRSF" id="PIRSF032038">
    <property type="entry name" value="UCP023238"/>
    <property type="match status" value="1"/>
</dbReference>
<proteinExistence type="predicted"/>
<dbReference type="RefSeq" id="WP_080916944.1">
    <property type="nucleotide sequence ID" value="NZ_CP020472.1"/>
</dbReference>
<reference evidence="2 3" key="1">
    <citation type="submission" date="2017-03" db="EMBL/GenBank/DDBJ databases">
        <title>Genome sequencing of Shewanella japonica KCTC 22435.</title>
        <authorList>
            <person name="Kim K.M."/>
        </authorList>
    </citation>
    <scope>NUCLEOTIDE SEQUENCE [LARGE SCALE GENOMIC DNA]</scope>
    <source>
        <strain evidence="2 3">KCTC 22435</strain>
    </source>
</reference>
<gene>
    <name evidence="2" type="ORF">SJ2017_3742</name>
</gene>
<protein>
    <recommendedName>
        <fullName evidence="4">Type IV pilus biogenesis protein PilP</fullName>
    </recommendedName>
</protein>
<feature type="chain" id="PRO_5046686954" description="Type IV pilus biogenesis protein PilP" evidence="1">
    <location>
        <begin position="20"/>
        <end position="197"/>
    </location>
</feature>
<evidence type="ECO:0008006" key="4">
    <source>
        <dbReference type="Google" id="ProtNLM"/>
    </source>
</evidence>